<dbReference type="AlphaFoldDB" id="A0A0F9FDJ0"/>
<organism evidence="1">
    <name type="scientific">marine sediment metagenome</name>
    <dbReference type="NCBI Taxonomy" id="412755"/>
    <lineage>
        <taxon>unclassified sequences</taxon>
        <taxon>metagenomes</taxon>
        <taxon>ecological metagenomes</taxon>
    </lineage>
</organism>
<sequence length="74" mass="8435">MKQCKKCGIINYIERNKMTKRELLNIIESFNDGAILIFSEQSSDLLDLSSDGHTVAHVVEVNTGIHRYLVLLEE</sequence>
<accession>A0A0F9FDJ0</accession>
<reference evidence="1" key="1">
    <citation type="journal article" date="2015" name="Nature">
        <title>Complex archaea that bridge the gap between prokaryotes and eukaryotes.</title>
        <authorList>
            <person name="Spang A."/>
            <person name="Saw J.H."/>
            <person name="Jorgensen S.L."/>
            <person name="Zaremba-Niedzwiedzka K."/>
            <person name="Martijn J."/>
            <person name="Lind A.E."/>
            <person name="van Eijk R."/>
            <person name="Schleper C."/>
            <person name="Guy L."/>
            <person name="Ettema T.J."/>
        </authorList>
    </citation>
    <scope>NUCLEOTIDE SEQUENCE</scope>
</reference>
<proteinExistence type="predicted"/>
<dbReference type="EMBL" id="LAZR01030873">
    <property type="protein sequence ID" value="KKL55335.1"/>
    <property type="molecule type" value="Genomic_DNA"/>
</dbReference>
<gene>
    <name evidence="1" type="ORF">LCGC14_2256400</name>
</gene>
<protein>
    <submittedName>
        <fullName evidence="1">Uncharacterized protein</fullName>
    </submittedName>
</protein>
<comment type="caution">
    <text evidence="1">The sequence shown here is derived from an EMBL/GenBank/DDBJ whole genome shotgun (WGS) entry which is preliminary data.</text>
</comment>
<name>A0A0F9FDJ0_9ZZZZ</name>
<evidence type="ECO:0000313" key="1">
    <source>
        <dbReference type="EMBL" id="KKL55335.1"/>
    </source>
</evidence>